<name>A0A0U2WSL2_9CREN</name>
<evidence type="ECO:0000313" key="3">
    <source>
        <dbReference type="Proteomes" id="UP000060043"/>
    </source>
</evidence>
<accession>A0A0U2WSL2</accession>
<proteinExistence type="predicted"/>
<dbReference type="EMBL" id="CP013694">
    <property type="protein sequence ID" value="ALU29074.1"/>
    <property type="molecule type" value="Genomic_DNA"/>
</dbReference>
<evidence type="ECO:0000313" key="2">
    <source>
        <dbReference type="EMBL" id="ALU31800.1"/>
    </source>
</evidence>
<sequence length="77" mass="8692">MKVLINIELKEVDQNLKDILFGSILVEKVDERVVSINEKLGTITITSNSVSRGRAVINSYISWIYTILETLNKVKNA</sequence>
<dbReference type="OMA" id="WIYTILE"/>
<dbReference type="Gene3D" id="3.30.310.50">
    <property type="entry name" value="Alpha-D-phosphohexomutase, C-terminal domain"/>
    <property type="match status" value="1"/>
</dbReference>
<dbReference type="AlphaFoldDB" id="A0A0U2WSL2"/>
<protein>
    <recommendedName>
        <fullName evidence="5">KEOPS complex Pcc1-like subunit</fullName>
    </recommendedName>
</protein>
<dbReference type="STRING" id="1435377.SUSAZ_02750"/>
<evidence type="ECO:0000313" key="1">
    <source>
        <dbReference type="EMBL" id="ALU29074.1"/>
    </source>
</evidence>
<organism evidence="1 4">
    <name type="scientific">Sulfolobus acidocaldarius</name>
    <dbReference type="NCBI Taxonomy" id="2285"/>
    <lineage>
        <taxon>Archaea</taxon>
        <taxon>Thermoproteota</taxon>
        <taxon>Thermoprotei</taxon>
        <taxon>Sulfolobales</taxon>
        <taxon>Sulfolobaceae</taxon>
        <taxon>Sulfolobus</taxon>
    </lineage>
</organism>
<gene>
    <name evidence="1" type="ORF">ATY89_03365</name>
    <name evidence="2" type="ORF">ATZ20_06390</name>
</gene>
<dbReference type="PaxDb" id="1435377-SUSAZ_02750"/>
<dbReference type="OrthoDB" id="37205at2157"/>
<dbReference type="Proteomes" id="UP000065473">
    <property type="component" value="Chromosome"/>
</dbReference>
<reference evidence="3 4" key="1">
    <citation type="submission" date="2015-12" db="EMBL/GenBank/DDBJ databases">
        <title>A stable core within a dynamic pangenome in Sulfolobus acidocaldarius.</title>
        <authorList>
            <person name="Anderson R."/>
            <person name="Kouris A."/>
            <person name="Seward C."/>
            <person name="Campbell K."/>
            <person name="Whitaker R."/>
        </authorList>
    </citation>
    <scope>NUCLEOTIDE SEQUENCE [LARGE SCALE GENOMIC DNA]</scope>
    <source>
        <strain evidence="1 4">GG12-C01-09</strain>
        <strain evidence="2 3">NG05B_CO5_07</strain>
    </source>
</reference>
<dbReference type="RefSeq" id="WP_011277500.1">
    <property type="nucleotide sequence ID" value="NZ_BHWZ01000001.1"/>
</dbReference>
<dbReference type="EMBL" id="CP013695">
    <property type="protein sequence ID" value="ALU31800.1"/>
    <property type="molecule type" value="Genomic_DNA"/>
</dbReference>
<evidence type="ECO:0000313" key="4">
    <source>
        <dbReference type="Proteomes" id="UP000065473"/>
    </source>
</evidence>
<dbReference type="GeneID" id="14551127"/>
<dbReference type="Proteomes" id="UP000060043">
    <property type="component" value="Chromosome"/>
</dbReference>
<evidence type="ECO:0008006" key="5">
    <source>
        <dbReference type="Google" id="ProtNLM"/>
    </source>
</evidence>